<dbReference type="CDD" id="cd12087">
    <property type="entry name" value="TM_EGFR-like"/>
    <property type="match status" value="1"/>
</dbReference>
<dbReference type="EMBL" id="CAJFDH010000004">
    <property type="protein sequence ID" value="CAD5220166.1"/>
    <property type="molecule type" value="Genomic_DNA"/>
</dbReference>
<evidence type="ECO:0000256" key="4">
    <source>
        <dbReference type="SAM" id="Phobius"/>
    </source>
</evidence>
<sequence length="524" mass="59569">MPLLEGPTNPTGEHYEALHTATEPLISRTTAVMYRDTMSYFLPDYKSIMSCTLGTSNSCSLSQIPNDSIFVTPNVTANALDKFIRMLQDATDYSRRRSEFLVFSDLKCKSLTSSKPYPDVYAMFYTKLDKLIEVLEKNKLHTYIFFHNLTNESEFCRNLARMKNKNNLIYISGTSWNETSFAKDVAEKFMEVWDVPNDSGNEYPSDPPAYGAIIGGSVGGAVFLTLIIVGIYIYRRRTQEKKISEFAELHKHSSTKNTINIKLNDKFEVENEDITFNYDVVLGSGVSGKVYKGILTRFDSDTKEFSKRDVAIKMAHVVAKQAVKNDMLREISLMKMLSAHQNIVQLVGCISDTANPVILTEFCERGDLLHILREHQMHYMDDVPCKKVPLCLLLHDIYRIAKNVADAMNYIASKKFVHRDLAARNVFLTFDCVAKVGDFGLCRQYQEALYTQQAGKLPIKYMALESLTEFSFSEKTDVWSFGVLMFEIFTGGDKPYPDITNEDMVVHLQSGNRLELPDDIPCEL</sequence>
<dbReference type="GO" id="GO:0004714">
    <property type="term" value="F:transmembrane receptor protein tyrosine kinase activity"/>
    <property type="evidence" value="ECO:0007669"/>
    <property type="project" value="UniProtKB-EC"/>
</dbReference>
<dbReference type="InterPro" id="IPR017441">
    <property type="entry name" value="Protein_kinase_ATP_BS"/>
</dbReference>
<dbReference type="GO" id="GO:0005886">
    <property type="term" value="C:plasma membrane"/>
    <property type="evidence" value="ECO:0007669"/>
    <property type="project" value="TreeGrafter"/>
</dbReference>
<dbReference type="Pfam" id="PF07714">
    <property type="entry name" value="PK_Tyr_Ser-Thr"/>
    <property type="match status" value="1"/>
</dbReference>
<dbReference type="InterPro" id="IPR000719">
    <property type="entry name" value="Prot_kinase_dom"/>
</dbReference>
<dbReference type="Gene3D" id="1.10.510.10">
    <property type="entry name" value="Transferase(Phosphotransferase) domain 1"/>
    <property type="match status" value="1"/>
</dbReference>
<keyword evidence="3" id="KW-0067">ATP-binding</keyword>
<dbReference type="PROSITE" id="PS50011">
    <property type="entry name" value="PROTEIN_KINASE_DOM"/>
    <property type="match status" value="1"/>
</dbReference>
<keyword evidence="3" id="KW-0547">Nucleotide-binding</keyword>
<dbReference type="AlphaFoldDB" id="A0A811KZ56"/>
<dbReference type="EMBL" id="CAJFCW020000004">
    <property type="protein sequence ID" value="CAG9113291.1"/>
    <property type="molecule type" value="Genomic_DNA"/>
</dbReference>
<dbReference type="GO" id="GO:0005524">
    <property type="term" value="F:ATP binding"/>
    <property type="evidence" value="ECO:0007669"/>
    <property type="project" value="UniProtKB-UniRule"/>
</dbReference>
<keyword evidence="7" id="KW-1185">Reference proteome</keyword>
<dbReference type="PANTHER" id="PTHR24416:SF600">
    <property type="entry name" value="PDGF- AND VEGF-RECEPTOR RELATED, ISOFORM J"/>
    <property type="match status" value="1"/>
</dbReference>
<evidence type="ECO:0000256" key="2">
    <source>
        <dbReference type="ARBA" id="ARBA00051243"/>
    </source>
</evidence>
<dbReference type="GO" id="GO:0007169">
    <property type="term" value="P:cell surface receptor protein tyrosine kinase signaling pathway"/>
    <property type="evidence" value="ECO:0007669"/>
    <property type="project" value="TreeGrafter"/>
</dbReference>
<dbReference type="InterPro" id="IPR011009">
    <property type="entry name" value="Kinase-like_dom_sf"/>
</dbReference>
<dbReference type="Proteomes" id="UP000783686">
    <property type="component" value="Unassembled WGS sequence"/>
</dbReference>
<dbReference type="PROSITE" id="PS00107">
    <property type="entry name" value="PROTEIN_KINASE_ATP"/>
    <property type="match status" value="1"/>
</dbReference>
<comment type="caution">
    <text evidence="6">The sequence shown here is derived from an EMBL/GenBank/DDBJ whole genome shotgun (WGS) entry which is preliminary data.</text>
</comment>
<feature type="transmembrane region" description="Helical" evidence="4">
    <location>
        <begin position="209"/>
        <end position="234"/>
    </location>
</feature>
<keyword evidence="4" id="KW-1133">Transmembrane helix</keyword>
<dbReference type="PROSITE" id="PS00109">
    <property type="entry name" value="PROTEIN_KINASE_TYR"/>
    <property type="match status" value="1"/>
</dbReference>
<comment type="subcellular location">
    <subcellularLocation>
        <location evidence="1">Membrane</location>
        <topology evidence="1">Single-pass membrane protein</topology>
    </subcellularLocation>
</comment>
<keyword evidence="4" id="KW-0472">Membrane</keyword>
<dbReference type="SUPFAM" id="SSF56112">
    <property type="entry name" value="Protein kinase-like (PK-like)"/>
    <property type="match status" value="1"/>
</dbReference>
<feature type="binding site" evidence="3">
    <location>
        <position position="313"/>
    </location>
    <ligand>
        <name>ATP</name>
        <dbReference type="ChEBI" id="CHEBI:30616"/>
    </ligand>
</feature>
<dbReference type="Proteomes" id="UP000614601">
    <property type="component" value="Unassembled WGS sequence"/>
</dbReference>
<gene>
    <name evidence="6" type="ORF">BOKJ2_LOCUS8808</name>
</gene>
<proteinExistence type="predicted"/>
<dbReference type="GO" id="GO:0043235">
    <property type="term" value="C:receptor complex"/>
    <property type="evidence" value="ECO:0007669"/>
    <property type="project" value="TreeGrafter"/>
</dbReference>
<dbReference type="Gene3D" id="3.30.200.20">
    <property type="entry name" value="Phosphorylase Kinase, domain 1"/>
    <property type="match status" value="1"/>
</dbReference>
<dbReference type="InterPro" id="IPR020635">
    <property type="entry name" value="Tyr_kinase_cat_dom"/>
</dbReference>
<evidence type="ECO:0000256" key="1">
    <source>
        <dbReference type="ARBA" id="ARBA00004167"/>
    </source>
</evidence>
<feature type="domain" description="Protein kinase" evidence="5">
    <location>
        <begin position="276"/>
        <end position="524"/>
    </location>
</feature>
<evidence type="ECO:0000256" key="3">
    <source>
        <dbReference type="PROSITE-ProRule" id="PRU10141"/>
    </source>
</evidence>
<keyword evidence="4" id="KW-0812">Transmembrane</keyword>
<dbReference type="PRINTS" id="PR00109">
    <property type="entry name" value="TYRKINASE"/>
</dbReference>
<evidence type="ECO:0000313" key="7">
    <source>
        <dbReference type="Proteomes" id="UP000614601"/>
    </source>
</evidence>
<dbReference type="CDD" id="cd00192">
    <property type="entry name" value="PTKc"/>
    <property type="match status" value="1"/>
</dbReference>
<dbReference type="SMART" id="SM00219">
    <property type="entry name" value="TyrKc"/>
    <property type="match status" value="1"/>
</dbReference>
<dbReference type="InterPro" id="IPR008266">
    <property type="entry name" value="Tyr_kinase_AS"/>
</dbReference>
<dbReference type="PANTHER" id="PTHR24416">
    <property type="entry name" value="TYROSINE-PROTEIN KINASE RECEPTOR"/>
    <property type="match status" value="1"/>
</dbReference>
<dbReference type="OrthoDB" id="535945at2759"/>
<name>A0A811KZ56_9BILA</name>
<comment type="catalytic activity">
    <reaction evidence="2">
        <text>L-tyrosyl-[protein] + ATP = O-phospho-L-tyrosyl-[protein] + ADP + H(+)</text>
        <dbReference type="Rhea" id="RHEA:10596"/>
        <dbReference type="Rhea" id="RHEA-COMP:10136"/>
        <dbReference type="Rhea" id="RHEA-COMP:20101"/>
        <dbReference type="ChEBI" id="CHEBI:15378"/>
        <dbReference type="ChEBI" id="CHEBI:30616"/>
        <dbReference type="ChEBI" id="CHEBI:46858"/>
        <dbReference type="ChEBI" id="CHEBI:61978"/>
        <dbReference type="ChEBI" id="CHEBI:456216"/>
        <dbReference type="EC" id="2.7.10.1"/>
    </reaction>
</comment>
<dbReference type="InterPro" id="IPR050122">
    <property type="entry name" value="RTK"/>
</dbReference>
<accession>A0A811KZ56</accession>
<reference evidence="6" key="1">
    <citation type="submission" date="2020-09" db="EMBL/GenBank/DDBJ databases">
        <authorList>
            <person name="Kikuchi T."/>
        </authorList>
    </citation>
    <scope>NUCLEOTIDE SEQUENCE</scope>
    <source>
        <strain evidence="6">SH1</strain>
    </source>
</reference>
<protein>
    <recommendedName>
        <fullName evidence="5">Protein kinase domain-containing protein</fullName>
    </recommendedName>
</protein>
<organism evidence="6 7">
    <name type="scientific">Bursaphelenchus okinawaensis</name>
    <dbReference type="NCBI Taxonomy" id="465554"/>
    <lineage>
        <taxon>Eukaryota</taxon>
        <taxon>Metazoa</taxon>
        <taxon>Ecdysozoa</taxon>
        <taxon>Nematoda</taxon>
        <taxon>Chromadorea</taxon>
        <taxon>Rhabditida</taxon>
        <taxon>Tylenchina</taxon>
        <taxon>Tylenchomorpha</taxon>
        <taxon>Aphelenchoidea</taxon>
        <taxon>Aphelenchoididae</taxon>
        <taxon>Bursaphelenchus</taxon>
    </lineage>
</organism>
<evidence type="ECO:0000313" key="6">
    <source>
        <dbReference type="EMBL" id="CAD5220166.1"/>
    </source>
</evidence>
<dbReference type="InterPro" id="IPR001245">
    <property type="entry name" value="Ser-Thr/Tyr_kinase_cat_dom"/>
</dbReference>
<evidence type="ECO:0000259" key="5">
    <source>
        <dbReference type="PROSITE" id="PS50011"/>
    </source>
</evidence>